<protein>
    <submittedName>
        <fullName evidence="3">Uncharacterized protein</fullName>
    </submittedName>
</protein>
<keyword evidence="2" id="KW-1133">Transmembrane helix</keyword>
<reference evidence="4" key="1">
    <citation type="journal article" date="2019" name="Int. J. Syst. Evol. Microbiol.">
        <title>The Global Catalogue of Microorganisms (GCM) 10K type strain sequencing project: providing services to taxonomists for standard genome sequencing and annotation.</title>
        <authorList>
            <consortium name="The Broad Institute Genomics Platform"/>
            <consortium name="The Broad Institute Genome Sequencing Center for Infectious Disease"/>
            <person name="Wu L."/>
            <person name="Ma J."/>
        </authorList>
    </citation>
    <scope>NUCLEOTIDE SEQUENCE [LARGE SCALE GENOMIC DNA]</scope>
    <source>
        <strain evidence="4">CECT 7706</strain>
    </source>
</reference>
<evidence type="ECO:0000313" key="4">
    <source>
        <dbReference type="Proteomes" id="UP001236663"/>
    </source>
</evidence>
<keyword evidence="4" id="KW-1185">Reference proteome</keyword>
<dbReference type="RefSeq" id="WP_163386013.1">
    <property type="nucleotide sequence ID" value="NZ_JAUFQS010000009.1"/>
</dbReference>
<sequence>MPWTSSILPNKEVDQAQILRITESTKKLNEEIEKVKATNFNELINDIQALQKLRVDTIQWAKESSLRAFDAEFRVLQNQLHQTNEKLDSIQSRIITESNENIASGGQQAFQTLLIVLTFLIAVIFFLFFVSRKPWDG</sequence>
<name>A0ABT8C6C0_9BACT</name>
<organism evidence="3 4">
    <name type="scientific">Cyclobacterium jeungdonense</name>
    <dbReference type="NCBI Taxonomy" id="708087"/>
    <lineage>
        <taxon>Bacteria</taxon>
        <taxon>Pseudomonadati</taxon>
        <taxon>Bacteroidota</taxon>
        <taxon>Cytophagia</taxon>
        <taxon>Cytophagales</taxon>
        <taxon>Cyclobacteriaceae</taxon>
        <taxon>Cyclobacterium</taxon>
    </lineage>
</organism>
<proteinExistence type="predicted"/>
<evidence type="ECO:0000313" key="3">
    <source>
        <dbReference type="EMBL" id="MDN3688344.1"/>
    </source>
</evidence>
<dbReference type="EMBL" id="JAUFQS010000009">
    <property type="protein sequence ID" value="MDN3688344.1"/>
    <property type="molecule type" value="Genomic_DNA"/>
</dbReference>
<keyword evidence="1" id="KW-0175">Coiled coil</keyword>
<evidence type="ECO:0000256" key="2">
    <source>
        <dbReference type="SAM" id="Phobius"/>
    </source>
</evidence>
<accession>A0ABT8C6C0</accession>
<feature type="transmembrane region" description="Helical" evidence="2">
    <location>
        <begin position="109"/>
        <end position="130"/>
    </location>
</feature>
<keyword evidence="2" id="KW-0812">Transmembrane</keyword>
<evidence type="ECO:0000256" key="1">
    <source>
        <dbReference type="SAM" id="Coils"/>
    </source>
</evidence>
<feature type="coiled-coil region" evidence="1">
    <location>
        <begin position="66"/>
        <end position="93"/>
    </location>
</feature>
<gene>
    <name evidence="3" type="ORF">QWZ15_10920</name>
</gene>
<dbReference type="Proteomes" id="UP001236663">
    <property type="component" value="Unassembled WGS sequence"/>
</dbReference>
<keyword evidence="2" id="KW-0472">Membrane</keyword>
<comment type="caution">
    <text evidence="3">The sequence shown here is derived from an EMBL/GenBank/DDBJ whole genome shotgun (WGS) entry which is preliminary data.</text>
</comment>